<name>A0AAJ0BUS0_9PEZI</name>
<keyword evidence="2" id="KW-1185">Reference proteome</keyword>
<comment type="caution">
    <text evidence="1">The sequence shown here is derived from an EMBL/GenBank/DDBJ whole genome shotgun (WGS) entry which is preliminary data.</text>
</comment>
<accession>A0AAJ0BUS0</accession>
<dbReference type="GeneID" id="85312127"/>
<dbReference type="Proteomes" id="UP001244011">
    <property type="component" value="Unassembled WGS sequence"/>
</dbReference>
<dbReference type="RefSeq" id="XP_060279971.1">
    <property type="nucleotide sequence ID" value="XM_060428940.1"/>
</dbReference>
<evidence type="ECO:0000313" key="1">
    <source>
        <dbReference type="EMBL" id="KAK1763758.1"/>
    </source>
</evidence>
<reference evidence="1" key="1">
    <citation type="submission" date="2023-06" db="EMBL/GenBank/DDBJ databases">
        <title>Genome-scale phylogeny and comparative genomics of the fungal order Sordariales.</title>
        <authorList>
            <consortium name="Lawrence Berkeley National Laboratory"/>
            <person name="Hensen N."/>
            <person name="Bonometti L."/>
            <person name="Westerberg I."/>
            <person name="Brannstrom I.O."/>
            <person name="Guillou S."/>
            <person name="Cros-Aarteil S."/>
            <person name="Calhoun S."/>
            <person name="Haridas S."/>
            <person name="Kuo A."/>
            <person name="Mondo S."/>
            <person name="Pangilinan J."/>
            <person name="Riley R."/>
            <person name="Labutti K."/>
            <person name="Andreopoulos B."/>
            <person name="Lipzen A."/>
            <person name="Chen C."/>
            <person name="Yanf M."/>
            <person name="Daum C."/>
            <person name="Ng V."/>
            <person name="Clum A."/>
            <person name="Steindorff A."/>
            <person name="Ohm R."/>
            <person name="Martin F."/>
            <person name="Silar P."/>
            <person name="Natvig D."/>
            <person name="Lalanne C."/>
            <person name="Gautier V."/>
            <person name="Ament-Velasquez S.L."/>
            <person name="Kruys A."/>
            <person name="Hutchinson M.I."/>
            <person name="Powell A.J."/>
            <person name="Barry K."/>
            <person name="Miller A.N."/>
            <person name="Grigoriev I.V."/>
            <person name="Debuchy R."/>
            <person name="Gladieux P."/>
            <person name="Thoren M.H."/>
            <person name="Johannesson H."/>
        </authorList>
    </citation>
    <scope>NUCLEOTIDE SEQUENCE</scope>
    <source>
        <strain evidence="1">8032-3</strain>
    </source>
</reference>
<sequence>MASSKCWFVLRHTHYPPPTFPDNGVGQSRGPICLGHLIPDLQHLDNVINRHGPQEFPPDMPAYLTQARNFNWQSEKDRGVDLSAEVGLPIATAVGVMAKGSASVAFRRSVSNFSEFKSLDTFIVQVTPSYIEDALDAEEVSEYVRKHTKFGTWSMFMITGIIVAKGGRVSASEGGKKGIGGGPGVEVPGVAEVQLNLKAWAENNSLAVSSEQVSDFVWAVRLAKISKGFLDREWSYSTFSKGATYGLEDEEFGKGVTESLSKEGIRGAELITADDELFVL</sequence>
<proteinExistence type="predicted"/>
<dbReference type="EMBL" id="MU839025">
    <property type="protein sequence ID" value="KAK1763758.1"/>
    <property type="molecule type" value="Genomic_DNA"/>
</dbReference>
<organism evidence="1 2">
    <name type="scientific">Phialemonium atrogriseum</name>
    <dbReference type="NCBI Taxonomy" id="1093897"/>
    <lineage>
        <taxon>Eukaryota</taxon>
        <taxon>Fungi</taxon>
        <taxon>Dikarya</taxon>
        <taxon>Ascomycota</taxon>
        <taxon>Pezizomycotina</taxon>
        <taxon>Sordariomycetes</taxon>
        <taxon>Sordariomycetidae</taxon>
        <taxon>Cephalothecales</taxon>
        <taxon>Cephalothecaceae</taxon>
        <taxon>Phialemonium</taxon>
    </lineage>
</organism>
<gene>
    <name evidence="1" type="ORF">QBC33DRAFT_549132</name>
</gene>
<evidence type="ECO:0000313" key="2">
    <source>
        <dbReference type="Proteomes" id="UP001244011"/>
    </source>
</evidence>
<dbReference type="AlphaFoldDB" id="A0AAJ0BUS0"/>
<protein>
    <submittedName>
        <fullName evidence="1">Uncharacterized protein</fullName>
    </submittedName>
</protein>